<feature type="chain" id="PRO_5045143863" evidence="2">
    <location>
        <begin position="28"/>
        <end position="384"/>
    </location>
</feature>
<protein>
    <submittedName>
        <fullName evidence="3">Uncharacterized protein</fullName>
    </submittedName>
</protein>
<keyword evidence="4" id="KW-1185">Reference proteome</keyword>
<name>A0ABW5EB67_9GAMM</name>
<feature type="transmembrane region" description="Helical" evidence="1">
    <location>
        <begin position="130"/>
        <end position="151"/>
    </location>
</feature>
<keyword evidence="2" id="KW-0732">Signal</keyword>
<accession>A0ABW5EB67</accession>
<keyword evidence="1" id="KW-0812">Transmembrane</keyword>
<evidence type="ECO:0000256" key="1">
    <source>
        <dbReference type="SAM" id="Phobius"/>
    </source>
</evidence>
<proteinExistence type="predicted"/>
<evidence type="ECO:0000256" key="2">
    <source>
        <dbReference type="SAM" id="SignalP"/>
    </source>
</evidence>
<dbReference type="Proteomes" id="UP001597425">
    <property type="component" value="Unassembled WGS sequence"/>
</dbReference>
<keyword evidence="1" id="KW-1133">Transmembrane helix</keyword>
<evidence type="ECO:0000313" key="4">
    <source>
        <dbReference type="Proteomes" id="UP001597425"/>
    </source>
</evidence>
<dbReference type="EMBL" id="JBHUJD010000010">
    <property type="protein sequence ID" value="MFD2310614.1"/>
    <property type="molecule type" value="Genomic_DNA"/>
</dbReference>
<dbReference type="RefSeq" id="WP_265720698.1">
    <property type="nucleotide sequence ID" value="NZ_JAPIVK010000005.1"/>
</dbReference>
<gene>
    <name evidence="3" type="ORF">ACFSKX_09320</name>
</gene>
<reference evidence="4" key="1">
    <citation type="journal article" date="2019" name="Int. J. Syst. Evol. Microbiol.">
        <title>The Global Catalogue of Microorganisms (GCM) 10K type strain sequencing project: providing services to taxonomists for standard genome sequencing and annotation.</title>
        <authorList>
            <consortium name="The Broad Institute Genomics Platform"/>
            <consortium name="The Broad Institute Genome Sequencing Center for Infectious Disease"/>
            <person name="Wu L."/>
            <person name="Ma J."/>
        </authorList>
    </citation>
    <scope>NUCLEOTIDE SEQUENCE [LARGE SCALE GENOMIC DNA]</scope>
    <source>
        <strain evidence="4">KCTC 12848</strain>
    </source>
</reference>
<keyword evidence="1" id="KW-0472">Membrane</keyword>
<feature type="signal peptide" evidence="2">
    <location>
        <begin position="1"/>
        <end position="27"/>
    </location>
</feature>
<sequence>MKASALPVAWLLLTLLLSALVHWQAQATFARDLSRQLQRELPEKLAPALQNSLGRETLQGWVGERLNTDLAALLASGRLGLLSQCRARVTQLLSDEPPAGKAVAADIAVDWWMGERRERSLFSVDCRPDWPLLFASQALVALLVVGLAALLPMPLSRRRRGHIADLLARGVSGHRARALSEQLASFNARQMELFARLRPEDPARMPGLVDRLARPEIAALAPARLPWFDRAMALNGGDMDAALAAAQAGEHLEFDCRHFRVLVHGVPLELSKTPFFYFLWYARRRQGGDGWYLNPPVNRPDRDGAGALIALMEEYGGHNKAINDLHENGLRAKTLDQNRNKIRDELVSALGEELAQPFLFEAQRDLKSGRYRYRIALPAENIRA</sequence>
<organism evidence="3 4">
    <name type="scientific">Microbulbifer halophilus</name>
    <dbReference type="NCBI Taxonomy" id="453963"/>
    <lineage>
        <taxon>Bacteria</taxon>
        <taxon>Pseudomonadati</taxon>
        <taxon>Pseudomonadota</taxon>
        <taxon>Gammaproteobacteria</taxon>
        <taxon>Cellvibrionales</taxon>
        <taxon>Microbulbiferaceae</taxon>
        <taxon>Microbulbifer</taxon>
    </lineage>
</organism>
<comment type="caution">
    <text evidence="3">The sequence shown here is derived from an EMBL/GenBank/DDBJ whole genome shotgun (WGS) entry which is preliminary data.</text>
</comment>
<evidence type="ECO:0000313" key="3">
    <source>
        <dbReference type="EMBL" id="MFD2310614.1"/>
    </source>
</evidence>